<name>A0A2D4ETY2_MICCO</name>
<proteinExistence type="predicted"/>
<organism evidence="1">
    <name type="scientific">Micrurus corallinus</name>
    <name type="common">Brazilian coral snake</name>
    <dbReference type="NCBI Taxonomy" id="54390"/>
    <lineage>
        <taxon>Eukaryota</taxon>
        <taxon>Metazoa</taxon>
        <taxon>Chordata</taxon>
        <taxon>Craniata</taxon>
        <taxon>Vertebrata</taxon>
        <taxon>Euteleostomi</taxon>
        <taxon>Lepidosauria</taxon>
        <taxon>Squamata</taxon>
        <taxon>Bifurcata</taxon>
        <taxon>Unidentata</taxon>
        <taxon>Episquamata</taxon>
        <taxon>Toxicofera</taxon>
        <taxon>Serpentes</taxon>
        <taxon>Colubroidea</taxon>
        <taxon>Elapidae</taxon>
        <taxon>Elapinae</taxon>
        <taxon>Micrurus</taxon>
    </lineage>
</organism>
<reference evidence="1" key="1">
    <citation type="submission" date="2017-07" db="EMBL/GenBank/DDBJ databases">
        <authorList>
            <person name="Mikheyev A."/>
            <person name="Grau M."/>
        </authorList>
    </citation>
    <scope>NUCLEOTIDE SEQUENCE</scope>
    <source>
        <tissue evidence="1">Venom_gland</tissue>
    </source>
</reference>
<sequence>MFKISAPKCAKVRTSFEITGIICCPNWKPPPPHKRCEGKGYAHSSLKWLISPIRGSPDCANNKMVSETKQIAPTTIGLATVLKKRERCTTSSPNYDCCSIPAIT</sequence>
<accession>A0A2D4ETY2</accession>
<reference evidence="1" key="2">
    <citation type="submission" date="2017-11" db="EMBL/GenBank/DDBJ databases">
        <title>Coralsnake Venomics: Analyses of Venom Gland Transcriptomes and Proteomes of Six Brazilian Taxa.</title>
        <authorList>
            <person name="Aird S.D."/>
            <person name="Jorge da Silva N."/>
            <person name="Qiu L."/>
            <person name="Villar-Briones A."/>
            <person name="Aparecida-Saddi V."/>
            <person name="Campos-Telles M.P."/>
            <person name="Grau M."/>
            <person name="Mikheyev A.S."/>
        </authorList>
    </citation>
    <scope>NUCLEOTIDE SEQUENCE</scope>
    <source>
        <tissue evidence="1">Venom_gland</tissue>
    </source>
</reference>
<protein>
    <submittedName>
        <fullName evidence="1">Uncharacterized protein</fullName>
    </submittedName>
</protein>
<dbReference type="EMBL" id="IACJ01024623">
    <property type="protein sequence ID" value="LAA38694.1"/>
    <property type="molecule type" value="Transcribed_RNA"/>
</dbReference>
<evidence type="ECO:0000313" key="1">
    <source>
        <dbReference type="EMBL" id="LAA38694.1"/>
    </source>
</evidence>
<dbReference type="AlphaFoldDB" id="A0A2D4ETY2"/>